<feature type="domain" description="Zn(2)-C6 fungal-type" evidence="2">
    <location>
        <begin position="24"/>
        <end position="50"/>
    </location>
</feature>
<dbReference type="PROSITE" id="PS50048">
    <property type="entry name" value="ZN2_CY6_FUNGAL_2"/>
    <property type="match status" value="1"/>
</dbReference>
<dbReference type="Pfam" id="PF00172">
    <property type="entry name" value="Zn_clus"/>
    <property type="match status" value="1"/>
</dbReference>
<dbReference type="Gene3D" id="4.10.240.10">
    <property type="entry name" value="Zn(2)-C6 fungal-type DNA-binding domain"/>
    <property type="match status" value="1"/>
</dbReference>
<dbReference type="CDD" id="cd00067">
    <property type="entry name" value="GAL4"/>
    <property type="match status" value="1"/>
</dbReference>
<evidence type="ECO:0000313" key="4">
    <source>
        <dbReference type="Proteomes" id="UP000612746"/>
    </source>
</evidence>
<keyword evidence="4" id="KW-1185">Reference proteome</keyword>
<comment type="caution">
    <text evidence="3">The sequence shown here is derived from an EMBL/GenBank/DDBJ whole genome shotgun (WGS) entry which is preliminary data.</text>
</comment>
<dbReference type="InterPro" id="IPR036864">
    <property type="entry name" value="Zn2-C6_fun-type_DNA-bd_sf"/>
</dbReference>
<evidence type="ECO:0000259" key="2">
    <source>
        <dbReference type="PROSITE" id="PS50048"/>
    </source>
</evidence>
<dbReference type="InterPro" id="IPR001138">
    <property type="entry name" value="Zn2Cys6_DnaBD"/>
</dbReference>
<dbReference type="AlphaFoldDB" id="A0A8H7PFU6"/>
<dbReference type="Proteomes" id="UP000612746">
    <property type="component" value="Unassembled WGS sequence"/>
</dbReference>
<organism evidence="3 4">
    <name type="scientific">Umbelopsis vinacea</name>
    <dbReference type="NCBI Taxonomy" id="44442"/>
    <lineage>
        <taxon>Eukaryota</taxon>
        <taxon>Fungi</taxon>
        <taxon>Fungi incertae sedis</taxon>
        <taxon>Mucoromycota</taxon>
        <taxon>Mucoromycotina</taxon>
        <taxon>Umbelopsidomycetes</taxon>
        <taxon>Umbelopsidales</taxon>
        <taxon>Umbelopsidaceae</taxon>
        <taxon>Umbelopsis</taxon>
    </lineage>
</organism>
<evidence type="ECO:0000256" key="1">
    <source>
        <dbReference type="SAM" id="MobiDB-lite"/>
    </source>
</evidence>
<evidence type="ECO:0000313" key="3">
    <source>
        <dbReference type="EMBL" id="KAG2173083.1"/>
    </source>
</evidence>
<proteinExistence type="predicted"/>
<dbReference type="SUPFAM" id="SSF57701">
    <property type="entry name" value="Zn2/Cys6 DNA-binding domain"/>
    <property type="match status" value="1"/>
</dbReference>
<dbReference type="GO" id="GO:0000981">
    <property type="term" value="F:DNA-binding transcription factor activity, RNA polymerase II-specific"/>
    <property type="evidence" value="ECO:0007669"/>
    <property type="project" value="InterPro"/>
</dbReference>
<feature type="compositionally biased region" description="Low complexity" evidence="1">
    <location>
        <begin position="138"/>
        <end position="165"/>
    </location>
</feature>
<gene>
    <name evidence="3" type="ORF">INT44_007056</name>
</gene>
<dbReference type="EMBL" id="JAEPRA010000020">
    <property type="protein sequence ID" value="KAG2173083.1"/>
    <property type="molecule type" value="Genomic_DNA"/>
</dbReference>
<protein>
    <recommendedName>
        <fullName evidence="2">Zn(2)-C6 fungal-type domain-containing protein</fullName>
    </recommendedName>
</protein>
<dbReference type="GO" id="GO:0008270">
    <property type="term" value="F:zinc ion binding"/>
    <property type="evidence" value="ECO:0007669"/>
    <property type="project" value="InterPro"/>
</dbReference>
<dbReference type="OrthoDB" id="4314040at2759"/>
<name>A0A8H7PFU6_9FUNG</name>
<reference evidence="3" key="1">
    <citation type="submission" date="2020-12" db="EMBL/GenBank/DDBJ databases">
        <title>Metabolic potential, ecology and presence of endohyphal bacteria is reflected in genomic diversity of Mucoromycotina.</title>
        <authorList>
            <person name="Muszewska A."/>
            <person name="Okrasinska A."/>
            <person name="Steczkiewicz K."/>
            <person name="Drgas O."/>
            <person name="Orlowska M."/>
            <person name="Perlinska-Lenart U."/>
            <person name="Aleksandrzak-Piekarczyk T."/>
            <person name="Szatraj K."/>
            <person name="Zielenkiewicz U."/>
            <person name="Pilsyk S."/>
            <person name="Malc E."/>
            <person name="Mieczkowski P."/>
            <person name="Kruszewska J.S."/>
            <person name="Biernat P."/>
            <person name="Pawlowska J."/>
        </authorList>
    </citation>
    <scope>NUCLEOTIDE SEQUENCE</scope>
    <source>
        <strain evidence="3">WA0000051536</strain>
    </source>
</reference>
<sequence length="213" mass="23772">MRNVGLGSETADVFVYLFAQGMRCRELKKKCDNGAPSCARCLDFGAKCLYLTYEQYQRGLADSINALGNELEQFECTIQDLFGQSQDDSASMASSTSSSETSLMDELETELVDQEDVELSPNTRKFYQYLIINRVNRSKPTSQPSSPTSPRPDASPSSPSSPSPSERSRLFVSAKSASPWQMRVYHTGLSIQTNINTFKDLHDLFKSHHPHLP</sequence>
<accession>A0A8H7PFU6</accession>
<feature type="region of interest" description="Disordered" evidence="1">
    <location>
        <begin position="137"/>
        <end position="170"/>
    </location>
</feature>